<protein>
    <submittedName>
        <fullName evidence="2">Uncharacterized protein LOC108557528</fullName>
    </submittedName>
</protein>
<sequence length="199" mass="22998">MDLEWNLSCLEISPKRNKRRLSGLHKFIDPCCLQIMLEEEPEDTVQSEKEIETSQEDQSSISMVAKPNLRRSLRGQSPLTVQTEALQVAKSEVEIIDPKKILTVENDLKQIKKIYLNCNKKLKNPSLETIFEDPTGDDKVMSKKKLKRSLTFVDHATRSKVKSKKRLMKAKKITAKKRAQTKISMELFMQKLHDLDSEE</sequence>
<name>A0ABM1M4Q2_NICVS</name>
<proteinExistence type="predicted"/>
<accession>A0ABM1M4Q2</accession>
<evidence type="ECO:0000313" key="2">
    <source>
        <dbReference type="RefSeq" id="XP_017769552.1"/>
    </source>
</evidence>
<dbReference type="Proteomes" id="UP000695000">
    <property type="component" value="Unplaced"/>
</dbReference>
<organism evidence="1 2">
    <name type="scientific">Nicrophorus vespilloides</name>
    <name type="common">Boreal carrion beetle</name>
    <dbReference type="NCBI Taxonomy" id="110193"/>
    <lineage>
        <taxon>Eukaryota</taxon>
        <taxon>Metazoa</taxon>
        <taxon>Ecdysozoa</taxon>
        <taxon>Arthropoda</taxon>
        <taxon>Hexapoda</taxon>
        <taxon>Insecta</taxon>
        <taxon>Pterygota</taxon>
        <taxon>Neoptera</taxon>
        <taxon>Endopterygota</taxon>
        <taxon>Coleoptera</taxon>
        <taxon>Polyphaga</taxon>
        <taxon>Staphyliniformia</taxon>
        <taxon>Silphidae</taxon>
        <taxon>Nicrophorinae</taxon>
        <taxon>Nicrophorus</taxon>
    </lineage>
</organism>
<keyword evidence="1" id="KW-1185">Reference proteome</keyword>
<dbReference type="RefSeq" id="XP_017769552.1">
    <property type="nucleotide sequence ID" value="XM_017914063.1"/>
</dbReference>
<dbReference type="GeneID" id="108557528"/>
<evidence type="ECO:0000313" key="1">
    <source>
        <dbReference type="Proteomes" id="UP000695000"/>
    </source>
</evidence>
<reference evidence="2" key="1">
    <citation type="submission" date="2025-08" db="UniProtKB">
        <authorList>
            <consortium name="RefSeq"/>
        </authorList>
    </citation>
    <scope>IDENTIFICATION</scope>
    <source>
        <tissue evidence="2">Whole Larva</tissue>
    </source>
</reference>
<gene>
    <name evidence="2" type="primary">LOC108557528</name>
</gene>